<proteinExistence type="predicted"/>
<reference evidence="1 2" key="2">
    <citation type="journal article" date="2022" name="Mol. Ecol. Resour.">
        <title>The genomes of chicory, endive, great burdock and yacon provide insights into Asteraceae paleo-polyploidization history and plant inulin production.</title>
        <authorList>
            <person name="Fan W."/>
            <person name="Wang S."/>
            <person name="Wang H."/>
            <person name="Wang A."/>
            <person name="Jiang F."/>
            <person name="Liu H."/>
            <person name="Zhao H."/>
            <person name="Xu D."/>
            <person name="Zhang Y."/>
        </authorList>
    </citation>
    <scope>NUCLEOTIDE SEQUENCE [LARGE SCALE GENOMIC DNA]</scope>
    <source>
        <strain evidence="2">cv. Punajuju</strain>
        <tissue evidence="1">Leaves</tissue>
    </source>
</reference>
<keyword evidence="2" id="KW-1185">Reference proteome</keyword>
<reference evidence="2" key="1">
    <citation type="journal article" date="2022" name="Mol. Ecol. Resour.">
        <title>The genomes of chicory, endive, great burdock and yacon provide insights into Asteraceae palaeo-polyploidization history and plant inulin production.</title>
        <authorList>
            <person name="Fan W."/>
            <person name="Wang S."/>
            <person name="Wang H."/>
            <person name="Wang A."/>
            <person name="Jiang F."/>
            <person name="Liu H."/>
            <person name="Zhao H."/>
            <person name="Xu D."/>
            <person name="Zhang Y."/>
        </authorList>
    </citation>
    <scope>NUCLEOTIDE SEQUENCE [LARGE SCALE GENOMIC DNA]</scope>
    <source>
        <strain evidence="2">cv. Punajuju</strain>
    </source>
</reference>
<dbReference type="Proteomes" id="UP001055811">
    <property type="component" value="Linkage Group LG02"/>
</dbReference>
<evidence type="ECO:0000313" key="1">
    <source>
        <dbReference type="EMBL" id="KAI3782188.1"/>
    </source>
</evidence>
<evidence type="ECO:0000313" key="2">
    <source>
        <dbReference type="Proteomes" id="UP001055811"/>
    </source>
</evidence>
<sequence length="147" mass="15115">MPPSTTATIIFTGRPLPSSASVDHRHYHHLVQSCEAPPLVLPPCDDLILNSDLISASISPAAEASGPVAALAAKSAYEDVNSIAIDVVSLYPVSSSAGLMSIAATMDLDSVTMGKGDLSIKPSEGIKLPSSIPPSRSSPFGKPPLPE</sequence>
<protein>
    <submittedName>
        <fullName evidence="1">Uncharacterized protein</fullName>
    </submittedName>
</protein>
<gene>
    <name evidence="1" type="ORF">L2E82_12223</name>
</gene>
<dbReference type="EMBL" id="CM042010">
    <property type="protein sequence ID" value="KAI3782188.1"/>
    <property type="molecule type" value="Genomic_DNA"/>
</dbReference>
<accession>A0ACB9GG87</accession>
<comment type="caution">
    <text evidence="1">The sequence shown here is derived from an EMBL/GenBank/DDBJ whole genome shotgun (WGS) entry which is preliminary data.</text>
</comment>
<organism evidence="1 2">
    <name type="scientific">Cichorium intybus</name>
    <name type="common">Chicory</name>
    <dbReference type="NCBI Taxonomy" id="13427"/>
    <lineage>
        <taxon>Eukaryota</taxon>
        <taxon>Viridiplantae</taxon>
        <taxon>Streptophyta</taxon>
        <taxon>Embryophyta</taxon>
        <taxon>Tracheophyta</taxon>
        <taxon>Spermatophyta</taxon>
        <taxon>Magnoliopsida</taxon>
        <taxon>eudicotyledons</taxon>
        <taxon>Gunneridae</taxon>
        <taxon>Pentapetalae</taxon>
        <taxon>asterids</taxon>
        <taxon>campanulids</taxon>
        <taxon>Asterales</taxon>
        <taxon>Asteraceae</taxon>
        <taxon>Cichorioideae</taxon>
        <taxon>Cichorieae</taxon>
        <taxon>Cichoriinae</taxon>
        <taxon>Cichorium</taxon>
    </lineage>
</organism>
<name>A0ACB9GG87_CICIN</name>